<organism evidence="3 4">
    <name type="scientific">Chrysochromulina tobinii</name>
    <dbReference type="NCBI Taxonomy" id="1460289"/>
    <lineage>
        <taxon>Eukaryota</taxon>
        <taxon>Haptista</taxon>
        <taxon>Haptophyta</taxon>
        <taxon>Prymnesiophyceae</taxon>
        <taxon>Prymnesiales</taxon>
        <taxon>Chrysochromulinaceae</taxon>
        <taxon>Chrysochromulina</taxon>
    </lineage>
</organism>
<keyword evidence="2" id="KW-0732">Signal</keyword>
<accession>A0A0M0J5I0</accession>
<evidence type="ECO:0000256" key="1">
    <source>
        <dbReference type="SAM" id="Phobius"/>
    </source>
</evidence>
<keyword evidence="1" id="KW-0472">Membrane</keyword>
<dbReference type="Proteomes" id="UP000037460">
    <property type="component" value="Unassembled WGS sequence"/>
</dbReference>
<comment type="caution">
    <text evidence="3">The sequence shown here is derived from an EMBL/GenBank/DDBJ whole genome shotgun (WGS) entry which is preliminary data.</text>
</comment>
<dbReference type="EMBL" id="JWZX01003327">
    <property type="protein sequence ID" value="KOO21861.1"/>
    <property type="molecule type" value="Genomic_DNA"/>
</dbReference>
<evidence type="ECO:0000256" key="2">
    <source>
        <dbReference type="SAM" id="SignalP"/>
    </source>
</evidence>
<feature type="transmembrane region" description="Helical" evidence="1">
    <location>
        <begin position="152"/>
        <end position="171"/>
    </location>
</feature>
<keyword evidence="1" id="KW-1133">Transmembrane helix</keyword>
<keyword evidence="4" id="KW-1185">Reference proteome</keyword>
<proteinExistence type="predicted"/>
<gene>
    <name evidence="3" type="ORF">Ctob_002092</name>
</gene>
<evidence type="ECO:0000313" key="4">
    <source>
        <dbReference type="Proteomes" id="UP000037460"/>
    </source>
</evidence>
<feature type="chain" id="PRO_5005601431" description="ABC transmembrane type-1 domain-containing protein" evidence="2">
    <location>
        <begin position="20"/>
        <end position="174"/>
    </location>
</feature>
<evidence type="ECO:0008006" key="5">
    <source>
        <dbReference type="Google" id="ProtNLM"/>
    </source>
</evidence>
<feature type="transmembrane region" description="Helical" evidence="1">
    <location>
        <begin position="111"/>
        <end position="131"/>
    </location>
</feature>
<protein>
    <recommendedName>
        <fullName evidence="5">ABC transmembrane type-1 domain-containing protein</fullName>
    </recommendedName>
</protein>
<dbReference type="OrthoDB" id="422637at2759"/>
<name>A0A0M0J5I0_9EUKA</name>
<reference evidence="4" key="1">
    <citation type="journal article" date="2015" name="PLoS Genet.">
        <title>Genome Sequence and Transcriptome Analyses of Chrysochromulina tobin: Metabolic Tools for Enhanced Algal Fitness in the Prominent Order Prymnesiales (Haptophyceae).</title>
        <authorList>
            <person name="Hovde B.T."/>
            <person name="Deodato C.R."/>
            <person name="Hunsperger H.M."/>
            <person name="Ryken S.A."/>
            <person name="Yost W."/>
            <person name="Jha R.K."/>
            <person name="Patterson J."/>
            <person name="Monnat R.J. Jr."/>
            <person name="Barlow S.B."/>
            <person name="Starkenburg S.R."/>
            <person name="Cattolico R.A."/>
        </authorList>
    </citation>
    <scope>NUCLEOTIDE SEQUENCE</scope>
    <source>
        <strain evidence="4">CCMP291</strain>
    </source>
</reference>
<dbReference type="AlphaFoldDB" id="A0A0M0J5I0"/>
<sequence length="174" mass="18442">MHRPLLVVSLFATTTSSSALSIGLTALAAAPPVVLRRRGAAAVPPLVAVAASSSSARARPICATAANEGEVSEGDVSMDAAAPVTVQERLRLFWRLALPYFQQAEGAKLNFGLMLLLVLMNSGVSVIFSYVGRDFYSALSAKDQVLFLEKTANYALGLAVATPLTVLYEYHEGR</sequence>
<feature type="signal peptide" evidence="2">
    <location>
        <begin position="1"/>
        <end position="19"/>
    </location>
</feature>
<evidence type="ECO:0000313" key="3">
    <source>
        <dbReference type="EMBL" id="KOO21861.1"/>
    </source>
</evidence>
<keyword evidence="1" id="KW-0812">Transmembrane</keyword>